<sequence length="189" mass="21270">MKQLIDGSVTRYFRAWVAEWMAVFPTPKDDSLYSKSDLVDMLMYNGDDISDADAAEWGRVIACAIREGSISKIHDLADYAEAAQKIRPKKAGKIVPWPNNPFDLEEPETKQAQRARKLALAYRQLLQAGQNPNRLEVWEHAFPGVPAKGEAYVKAFQTLGLDQVPKAKSGQRPKAQGETELVRSKREKK</sequence>
<accession>A0A7W8DQC1</accession>
<keyword evidence="3" id="KW-1185">Reference proteome</keyword>
<reference evidence="2 3" key="1">
    <citation type="submission" date="2020-08" db="EMBL/GenBank/DDBJ databases">
        <title>Genomic Encyclopedia of Type Strains, Phase IV (KMG-IV): sequencing the most valuable type-strain genomes for metagenomic binning, comparative biology and taxonomic classification.</title>
        <authorList>
            <person name="Goeker M."/>
        </authorList>
    </citation>
    <scope>NUCLEOTIDE SEQUENCE [LARGE SCALE GENOMIC DNA]</scope>
    <source>
        <strain evidence="2 3">DSM 12251</strain>
    </source>
</reference>
<name>A0A7W8DQC1_9BACT</name>
<protein>
    <submittedName>
        <fullName evidence="2">Uncharacterized protein</fullName>
    </submittedName>
</protein>
<evidence type="ECO:0000313" key="3">
    <source>
        <dbReference type="Proteomes" id="UP000534294"/>
    </source>
</evidence>
<dbReference type="EMBL" id="JACHIF010000005">
    <property type="protein sequence ID" value="MBB5038644.1"/>
    <property type="molecule type" value="Genomic_DNA"/>
</dbReference>
<dbReference type="AlphaFoldDB" id="A0A7W8DQC1"/>
<dbReference type="Proteomes" id="UP000534294">
    <property type="component" value="Unassembled WGS sequence"/>
</dbReference>
<evidence type="ECO:0000313" key="2">
    <source>
        <dbReference type="EMBL" id="MBB5038644.1"/>
    </source>
</evidence>
<evidence type="ECO:0000256" key="1">
    <source>
        <dbReference type="SAM" id="MobiDB-lite"/>
    </source>
</evidence>
<feature type="region of interest" description="Disordered" evidence="1">
    <location>
        <begin position="163"/>
        <end position="189"/>
    </location>
</feature>
<organism evidence="2 3">
    <name type="scientific">Prosthecobacter dejongeii</name>
    <dbReference type="NCBI Taxonomy" id="48465"/>
    <lineage>
        <taxon>Bacteria</taxon>
        <taxon>Pseudomonadati</taxon>
        <taxon>Verrucomicrobiota</taxon>
        <taxon>Verrucomicrobiia</taxon>
        <taxon>Verrucomicrobiales</taxon>
        <taxon>Verrucomicrobiaceae</taxon>
        <taxon>Prosthecobacter</taxon>
    </lineage>
</organism>
<feature type="compositionally biased region" description="Basic and acidic residues" evidence="1">
    <location>
        <begin position="175"/>
        <end position="189"/>
    </location>
</feature>
<gene>
    <name evidence="2" type="ORF">HNQ64_002907</name>
</gene>
<dbReference type="RefSeq" id="WP_184209634.1">
    <property type="nucleotide sequence ID" value="NZ_JACHIF010000005.1"/>
</dbReference>
<proteinExistence type="predicted"/>
<comment type="caution">
    <text evidence="2">The sequence shown here is derived from an EMBL/GenBank/DDBJ whole genome shotgun (WGS) entry which is preliminary data.</text>
</comment>